<dbReference type="EMBL" id="AP022345">
    <property type="protein sequence ID" value="BBU67852.1"/>
    <property type="molecule type" value="Genomic_DNA"/>
</dbReference>
<organism evidence="2 3">
    <name type="scientific">Fluviibacter phosphoraccumulans</name>
    <dbReference type="NCBI Taxonomy" id="1751046"/>
    <lineage>
        <taxon>Bacteria</taxon>
        <taxon>Pseudomonadati</taxon>
        <taxon>Pseudomonadota</taxon>
        <taxon>Betaproteobacteria</taxon>
        <taxon>Rhodocyclales</taxon>
        <taxon>Fluviibacteraceae</taxon>
        <taxon>Fluviibacter</taxon>
    </lineage>
</organism>
<evidence type="ECO:0000313" key="3">
    <source>
        <dbReference type="Proteomes" id="UP000463961"/>
    </source>
</evidence>
<evidence type="ECO:0000313" key="2">
    <source>
        <dbReference type="EMBL" id="BBU67852.1"/>
    </source>
</evidence>
<accession>A0A679HWZ2</accession>
<dbReference type="AlphaFoldDB" id="A0A679HWZ2"/>
<gene>
    <name evidence="2" type="ORF">ICHIAU1_01350</name>
</gene>
<sequence>MVIKAQEAKAFCFKATEQNAADEKTRNDKENIYADKAAFNPSGERMETDDGKYGDGS</sequence>
<keyword evidence="3" id="KW-1185">Reference proteome</keyword>
<reference evidence="3" key="1">
    <citation type="submission" date="2020-01" db="EMBL/GenBank/DDBJ databases">
        <title>Phosphoaccumulans saitamaens gen. nov., sp. nov., a polyphosphate accumulating bacterium isolated from surface river water.</title>
        <authorList>
            <person name="Watanabe K."/>
            <person name="Suda W."/>
        </authorList>
    </citation>
    <scope>NUCLEOTIDE SEQUENCE [LARGE SCALE GENOMIC DNA]</scope>
    <source>
        <strain evidence="3">ICHIAU1</strain>
    </source>
</reference>
<feature type="region of interest" description="Disordered" evidence="1">
    <location>
        <begin position="18"/>
        <end position="57"/>
    </location>
</feature>
<feature type="compositionally biased region" description="Basic and acidic residues" evidence="1">
    <location>
        <begin position="44"/>
        <end position="57"/>
    </location>
</feature>
<proteinExistence type="predicted"/>
<name>A0A679HWZ2_9RHOO</name>
<dbReference type="Proteomes" id="UP000463961">
    <property type="component" value="Chromosome"/>
</dbReference>
<protein>
    <submittedName>
        <fullName evidence="2">Uncharacterized protein</fullName>
    </submittedName>
</protein>
<evidence type="ECO:0000256" key="1">
    <source>
        <dbReference type="SAM" id="MobiDB-lite"/>
    </source>
</evidence>
<feature type="compositionally biased region" description="Basic and acidic residues" evidence="1">
    <location>
        <begin position="21"/>
        <end position="33"/>
    </location>
</feature>